<dbReference type="EMBL" id="BMAC01000173">
    <property type="protein sequence ID" value="GFP88811.1"/>
    <property type="molecule type" value="Genomic_DNA"/>
</dbReference>
<sequence length="502" mass="58430">MAAAPVIATGSRPKDHVRPPVASCTTSMWADTFTSFSLDHQVQEKYAEAIEELKGEARSMLLTGKGKTICERLILIDTLERLGVAYHFDREIEEHLEVILKSDSEQDLFTTALRFRLLRQHRHYVSCSVFDKFKDEDNKFKETLNNDAKGLLSLYEAAHVRIHGEKILDEALAFTVHHLKRMVQQLESPLQDQVKRALEHPLHRGIPRIETRYYISLYEKDSSMNELLLKLAKLDFNYLQNMYKDELHQLSRWWNELNPGMPYARNRVVEAYVWGLAYHFQPQYSYARVGFAKSIQMLTVLDDTYDNYATVEESDLFTHILERWEIDEIDQLPDYMKPIYKCVLRIYDDYERDAAKQGKLFVVPYAKQTVKDICRAQSKGLKWTLGGEMTSFEDYLKITFVTSCIYVMCSGTFPGMKSVSKETIDWLRKAKDKFVELAEDAWKDLNTEWMDKTSVVPKDMLEQILNYTRASEVFYGDCRDGYAKPQVMTPQIAALFVDPIII</sequence>
<evidence type="ECO:0000259" key="6">
    <source>
        <dbReference type="Pfam" id="PF01397"/>
    </source>
</evidence>
<evidence type="ECO:0000256" key="3">
    <source>
        <dbReference type="ARBA" id="ARBA00022723"/>
    </source>
</evidence>
<evidence type="ECO:0000256" key="2">
    <source>
        <dbReference type="ARBA" id="ARBA00004721"/>
    </source>
</evidence>
<organism evidence="8 9">
    <name type="scientific">Phtheirospermum japonicum</name>
    <dbReference type="NCBI Taxonomy" id="374723"/>
    <lineage>
        <taxon>Eukaryota</taxon>
        <taxon>Viridiplantae</taxon>
        <taxon>Streptophyta</taxon>
        <taxon>Embryophyta</taxon>
        <taxon>Tracheophyta</taxon>
        <taxon>Spermatophyta</taxon>
        <taxon>Magnoliopsida</taxon>
        <taxon>eudicotyledons</taxon>
        <taxon>Gunneridae</taxon>
        <taxon>Pentapetalae</taxon>
        <taxon>asterids</taxon>
        <taxon>lamiids</taxon>
        <taxon>Lamiales</taxon>
        <taxon>Orobanchaceae</taxon>
        <taxon>Orobanchaceae incertae sedis</taxon>
        <taxon>Phtheirospermum</taxon>
    </lineage>
</organism>
<gene>
    <name evidence="8" type="ORF">PHJA_001024800</name>
</gene>
<dbReference type="Pfam" id="PF01397">
    <property type="entry name" value="Terpene_synth"/>
    <property type="match status" value="1"/>
</dbReference>
<keyword evidence="3" id="KW-0479">Metal-binding</keyword>
<dbReference type="InterPro" id="IPR044814">
    <property type="entry name" value="Terpene_cyclase_plant_C1"/>
</dbReference>
<dbReference type="GO" id="GO:0016102">
    <property type="term" value="P:diterpenoid biosynthetic process"/>
    <property type="evidence" value="ECO:0007669"/>
    <property type="project" value="InterPro"/>
</dbReference>
<evidence type="ECO:0000256" key="4">
    <source>
        <dbReference type="ARBA" id="ARBA00022842"/>
    </source>
</evidence>
<dbReference type="Proteomes" id="UP000653305">
    <property type="component" value="Unassembled WGS sequence"/>
</dbReference>
<dbReference type="PANTHER" id="PTHR31225">
    <property type="entry name" value="OS04G0344100 PROTEIN-RELATED"/>
    <property type="match status" value="1"/>
</dbReference>
<dbReference type="InterPro" id="IPR005630">
    <property type="entry name" value="Terpene_synthase_metal-bd"/>
</dbReference>
<keyword evidence="9" id="KW-1185">Reference proteome</keyword>
<evidence type="ECO:0000313" key="9">
    <source>
        <dbReference type="Proteomes" id="UP000653305"/>
    </source>
</evidence>
<dbReference type="SUPFAM" id="SSF48576">
    <property type="entry name" value="Terpenoid synthases"/>
    <property type="match status" value="1"/>
</dbReference>
<dbReference type="SUPFAM" id="SSF48239">
    <property type="entry name" value="Terpenoid cyclases/Protein prenyltransferases"/>
    <property type="match status" value="1"/>
</dbReference>
<protein>
    <submittedName>
        <fullName evidence="8">Gamma-cadinene synthase</fullName>
    </submittedName>
</protein>
<dbReference type="InterPro" id="IPR050148">
    <property type="entry name" value="Terpene_synthase-like"/>
</dbReference>
<reference evidence="8" key="1">
    <citation type="submission" date="2020-07" db="EMBL/GenBank/DDBJ databases">
        <title>Ethylene signaling mediates host invasion by parasitic plants.</title>
        <authorList>
            <person name="Yoshida S."/>
        </authorList>
    </citation>
    <scope>NUCLEOTIDE SEQUENCE</scope>
    <source>
        <strain evidence="8">Okayama</strain>
    </source>
</reference>
<comment type="cofactor">
    <cofactor evidence="1">
        <name>Mg(2+)</name>
        <dbReference type="ChEBI" id="CHEBI:18420"/>
    </cofactor>
</comment>
<evidence type="ECO:0000259" key="7">
    <source>
        <dbReference type="Pfam" id="PF03936"/>
    </source>
</evidence>
<proteinExistence type="predicted"/>
<dbReference type="FunFam" id="1.50.10.130:FF:000001">
    <property type="entry name" value="Isoprene synthase, chloroplastic"/>
    <property type="match status" value="1"/>
</dbReference>
<dbReference type="PANTHER" id="PTHR31225:SF253">
    <property type="entry name" value="SESQUITERPENE SYNTHASE 31"/>
    <property type="match status" value="1"/>
</dbReference>
<evidence type="ECO:0000313" key="8">
    <source>
        <dbReference type="EMBL" id="GFP88811.1"/>
    </source>
</evidence>
<keyword evidence="4" id="KW-0460">Magnesium</keyword>
<feature type="domain" description="Terpene synthase metal-binding" evidence="7">
    <location>
        <begin position="258"/>
        <end position="436"/>
    </location>
</feature>
<comment type="pathway">
    <text evidence="2">Secondary metabolite biosynthesis; terpenoid biosynthesis.</text>
</comment>
<keyword evidence="5" id="KW-0456">Lyase</keyword>
<dbReference type="Gene3D" id="1.50.10.130">
    <property type="entry name" value="Terpene synthase, N-terminal domain"/>
    <property type="match status" value="1"/>
</dbReference>
<dbReference type="AlphaFoldDB" id="A0A830C3H0"/>
<dbReference type="GO" id="GO:0010333">
    <property type="term" value="F:terpene synthase activity"/>
    <property type="evidence" value="ECO:0007669"/>
    <property type="project" value="InterPro"/>
</dbReference>
<name>A0A830C3H0_9LAMI</name>
<dbReference type="GO" id="GO:0000287">
    <property type="term" value="F:magnesium ion binding"/>
    <property type="evidence" value="ECO:0007669"/>
    <property type="project" value="InterPro"/>
</dbReference>
<comment type="caution">
    <text evidence="8">The sequence shown here is derived from an EMBL/GenBank/DDBJ whole genome shotgun (WGS) entry which is preliminary data.</text>
</comment>
<dbReference type="InterPro" id="IPR001906">
    <property type="entry name" value="Terpene_synth_N"/>
</dbReference>
<dbReference type="Gene3D" id="1.10.600.10">
    <property type="entry name" value="Farnesyl Diphosphate Synthase"/>
    <property type="match status" value="2"/>
</dbReference>
<evidence type="ECO:0000256" key="1">
    <source>
        <dbReference type="ARBA" id="ARBA00001946"/>
    </source>
</evidence>
<accession>A0A830C3H0</accession>
<dbReference type="InterPro" id="IPR008949">
    <property type="entry name" value="Isoprenoid_synthase_dom_sf"/>
</dbReference>
<dbReference type="InterPro" id="IPR008930">
    <property type="entry name" value="Terpenoid_cyclase/PrenylTrfase"/>
</dbReference>
<dbReference type="InterPro" id="IPR036965">
    <property type="entry name" value="Terpene_synth_N_sf"/>
</dbReference>
<dbReference type="CDD" id="cd00684">
    <property type="entry name" value="Terpene_cyclase_plant_C1"/>
    <property type="match status" value="1"/>
</dbReference>
<feature type="domain" description="Terpene synthase N-terminal" evidence="6">
    <location>
        <begin position="29"/>
        <end position="198"/>
    </location>
</feature>
<dbReference type="OrthoDB" id="876093at2759"/>
<evidence type="ECO:0000256" key="5">
    <source>
        <dbReference type="ARBA" id="ARBA00023239"/>
    </source>
</evidence>
<dbReference type="Pfam" id="PF03936">
    <property type="entry name" value="Terpene_synth_C"/>
    <property type="match status" value="1"/>
</dbReference>